<evidence type="ECO:0000313" key="1">
    <source>
        <dbReference type="Proteomes" id="UP000095286"/>
    </source>
</evidence>
<evidence type="ECO:0000313" key="2">
    <source>
        <dbReference type="WBParaSite" id="RSKR_0001084700.1"/>
    </source>
</evidence>
<accession>A0AC35UFM7</accession>
<sequence length="252" mass="28217">MHKSTQSALILLYLYARSDQKLQSVKQEIEEQIRGIDVETIVFDFTNADIKDYENKIFNKLKTLDVGVVVNNVGIISNFPEVLHKSDGDFEKSRNILTVNTLATTILTQEVLTQMVPRKRGIIVNIGSIAGLASVAEYSVYSSTKKYISHFSAILAKEYKPHGITIQYVSPGLVTTNMSKVTEASFFGPNPEDFVESALKTVGTINETCGYIGHQIEVEIFNLLPPFVLDLLLKKKNESRRTSYFKSIEATQ</sequence>
<protein>
    <submittedName>
        <fullName evidence="2">Estradiol 17-beta-dehydrogenase</fullName>
    </submittedName>
</protein>
<organism evidence="1 2">
    <name type="scientific">Rhabditophanes sp. KR3021</name>
    <dbReference type="NCBI Taxonomy" id="114890"/>
    <lineage>
        <taxon>Eukaryota</taxon>
        <taxon>Metazoa</taxon>
        <taxon>Ecdysozoa</taxon>
        <taxon>Nematoda</taxon>
        <taxon>Chromadorea</taxon>
        <taxon>Rhabditida</taxon>
        <taxon>Tylenchina</taxon>
        <taxon>Panagrolaimomorpha</taxon>
        <taxon>Strongyloidoidea</taxon>
        <taxon>Alloionematidae</taxon>
        <taxon>Rhabditophanes</taxon>
    </lineage>
</organism>
<dbReference type="WBParaSite" id="RSKR_0001084700.1">
    <property type="protein sequence ID" value="RSKR_0001084700.1"/>
    <property type="gene ID" value="RSKR_0001084700"/>
</dbReference>
<reference evidence="2" key="1">
    <citation type="submission" date="2016-11" db="UniProtKB">
        <authorList>
            <consortium name="WormBaseParasite"/>
        </authorList>
    </citation>
    <scope>IDENTIFICATION</scope>
    <source>
        <strain evidence="2">KR3021</strain>
    </source>
</reference>
<dbReference type="Proteomes" id="UP000095286">
    <property type="component" value="Unplaced"/>
</dbReference>
<name>A0AC35UFM7_9BILA</name>
<proteinExistence type="predicted"/>